<evidence type="ECO:0000256" key="5">
    <source>
        <dbReference type="ARBA" id="ARBA00022725"/>
    </source>
</evidence>
<comment type="similarity">
    <text evidence="10">Belongs to the insect chemoreceptor superfamily. Heteromeric odorant receptor channel (TC 1.A.69) family.</text>
</comment>
<feature type="transmembrane region" description="Helical" evidence="10">
    <location>
        <begin position="35"/>
        <end position="52"/>
    </location>
</feature>
<name>A0A3L8DAE6_OOCBI</name>
<dbReference type="InterPro" id="IPR004117">
    <property type="entry name" value="7tm6_olfct_rcpt"/>
</dbReference>
<dbReference type="GO" id="GO:0007165">
    <property type="term" value="P:signal transduction"/>
    <property type="evidence" value="ECO:0007669"/>
    <property type="project" value="UniProtKB-KW"/>
</dbReference>
<evidence type="ECO:0000256" key="10">
    <source>
        <dbReference type="RuleBase" id="RU351113"/>
    </source>
</evidence>
<dbReference type="EMBL" id="QOIP01000010">
    <property type="protein sequence ID" value="RLU17480.1"/>
    <property type="molecule type" value="Genomic_DNA"/>
</dbReference>
<dbReference type="GO" id="GO:0005549">
    <property type="term" value="F:odorant binding"/>
    <property type="evidence" value="ECO:0007669"/>
    <property type="project" value="InterPro"/>
</dbReference>
<evidence type="ECO:0000256" key="1">
    <source>
        <dbReference type="ARBA" id="ARBA00004651"/>
    </source>
</evidence>
<keyword evidence="2" id="KW-1003">Cell membrane</keyword>
<keyword evidence="9 10" id="KW-0807">Transducer</keyword>
<dbReference type="Proteomes" id="UP000279307">
    <property type="component" value="Chromosome 10"/>
</dbReference>
<evidence type="ECO:0000313" key="12">
    <source>
        <dbReference type="Proteomes" id="UP000279307"/>
    </source>
</evidence>
<feature type="transmembrane region" description="Helical" evidence="10">
    <location>
        <begin position="297"/>
        <end position="317"/>
    </location>
</feature>
<feature type="transmembrane region" description="Helical" evidence="10">
    <location>
        <begin position="64"/>
        <end position="84"/>
    </location>
</feature>
<keyword evidence="6 10" id="KW-1133">Transmembrane helix</keyword>
<dbReference type="PANTHER" id="PTHR21137:SF35">
    <property type="entry name" value="ODORANT RECEPTOR 19A-RELATED"/>
    <property type="match status" value="1"/>
</dbReference>
<feature type="transmembrane region" description="Helical" evidence="10">
    <location>
        <begin position="123"/>
        <end position="153"/>
    </location>
</feature>
<feature type="transmembrane region" description="Helical" evidence="10">
    <location>
        <begin position="173"/>
        <end position="204"/>
    </location>
</feature>
<sequence>MNFVEHYYKLNRILLLWLGLWPYDTSFLKKIQIICFEATFISFLLCQLNVFLLKNCSAELVMKVLMFLFITIFFIVQYNVGVLLTDSFKYIFSRLRYDWNMLQNQKEFDIIQKYADRTRFHTILFTLLALSISLGIIVLCSVPSLLDIIIPLNESRPSWLPIVAEYFVDQQRYFYAILIHIFIVVYAGSMAIASVAGMMLGYVLHNCAIFKIASYRIEHIFDEKILQMSKTIGQYVLYERLIHAVHLHRRAVDLTNDLNNSFSRICFIMIIVGMCCIPFSVFHFFYVLAPLNDVLELLLSCGVLIFQLYYMFIINYVGQDIINISTNVFHTAYNTEWYAAPLWLQKLILVILQRSSLKSTLIAGGIVDASLEGFAKLMSMSMSYVMFLRSTR</sequence>
<comment type="subcellular location">
    <subcellularLocation>
        <location evidence="1 10">Cell membrane</location>
        <topology evidence="1 10">Multi-pass membrane protein</topology>
    </subcellularLocation>
</comment>
<evidence type="ECO:0000256" key="8">
    <source>
        <dbReference type="ARBA" id="ARBA00023170"/>
    </source>
</evidence>
<dbReference type="Pfam" id="PF02949">
    <property type="entry name" value="7tm_6"/>
    <property type="match status" value="1"/>
</dbReference>
<keyword evidence="5 10" id="KW-0552">Olfaction</keyword>
<reference evidence="11 12" key="1">
    <citation type="journal article" date="2018" name="Genome Res.">
        <title>The genomic architecture and molecular evolution of ant odorant receptors.</title>
        <authorList>
            <person name="McKenzie S.K."/>
            <person name="Kronauer D.J.C."/>
        </authorList>
    </citation>
    <scope>NUCLEOTIDE SEQUENCE [LARGE SCALE GENOMIC DNA]</scope>
    <source>
        <strain evidence="11">Clonal line C1</strain>
    </source>
</reference>
<evidence type="ECO:0000256" key="7">
    <source>
        <dbReference type="ARBA" id="ARBA00023136"/>
    </source>
</evidence>
<keyword evidence="3 10" id="KW-0716">Sensory transduction</keyword>
<keyword evidence="4 10" id="KW-0812">Transmembrane</keyword>
<dbReference type="PANTHER" id="PTHR21137">
    <property type="entry name" value="ODORANT RECEPTOR"/>
    <property type="match status" value="1"/>
</dbReference>
<proteinExistence type="inferred from homology"/>
<organism evidence="11 12">
    <name type="scientific">Ooceraea biroi</name>
    <name type="common">Clonal raider ant</name>
    <name type="synonym">Cerapachys biroi</name>
    <dbReference type="NCBI Taxonomy" id="2015173"/>
    <lineage>
        <taxon>Eukaryota</taxon>
        <taxon>Metazoa</taxon>
        <taxon>Ecdysozoa</taxon>
        <taxon>Arthropoda</taxon>
        <taxon>Hexapoda</taxon>
        <taxon>Insecta</taxon>
        <taxon>Pterygota</taxon>
        <taxon>Neoptera</taxon>
        <taxon>Endopterygota</taxon>
        <taxon>Hymenoptera</taxon>
        <taxon>Apocrita</taxon>
        <taxon>Aculeata</taxon>
        <taxon>Formicoidea</taxon>
        <taxon>Formicidae</taxon>
        <taxon>Dorylinae</taxon>
        <taxon>Ooceraea</taxon>
    </lineage>
</organism>
<evidence type="ECO:0000256" key="4">
    <source>
        <dbReference type="ARBA" id="ARBA00022692"/>
    </source>
</evidence>
<keyword evidence="7 10" id="KW-0472">Membrane</keyword>
<dbReference type="OrthoDB" id="7530072at2759"/>
<evidence type="ECO:0000256" key="2">
    <source>
        <dbReference type="ARBA" id="ARBA00022475"/>
    </source>
</evidence>
<dbReference type="AlphaFoldDB" id="A0A3L8DAE6"/>
<dbReference type="GO" id="GO:0004984">
    <property type="term" value="F:olfactory receptor activity"/>
    <property type="evidence" value="ECO:0007669"/>
    <property type="project" value="InterPro"/>
</dbReference>
<evidence type="ECO:0000256" key="3">
    <source>
        <dbReference type="ARBA" id="ARBA00022606"/>
    </source>
</evidence>
<dbReference type="GO" id="GO:0005886">
    <property type="term" value="C:plasma membrane"/>
    <property type="evidence" value="ECO:0007669"/>
    <property type="project" value="UniProtKB-SubCell"/>
</dbReference>
<keyword evidence="8 10" id="KW-0675">Receptor</keyword>
<protein>
    <recommendedName>
        <fullName evidence="10">Odorant receptor</fullName>
    </recommendedName>
</protein>
<accession>A0A3L8DAE6</accession>
<evidence type="ECO:0000256" key="9">
    <source>
        <dbReference type="ARBA" id="ARBA00023224"/>
    </source>
</evidence>
<comment type="caution">
    <text evidence="11">The sequence shown here is derived from an EMBL/GenBank/DDBJ whole genome shotgun (WGS) entry which is preliminary data.</text>
</comment>
<evidence type="ECO:0000313" key="11">
    <source>
        <dbReference type="EMBL" id="RLU17480.1"/>
    </source>
</evidence>
<gene>
    <name evidence="11" type="ORF">DMN91_009715</name>
</gene>
<comment type="caution">
    <text evidence="10">Lacks conserved residue(s) required for the propagation of feature annotation.</text>
</comment>
<feature type="transmembrane region" description="Helical" evidence="10">
    <location>
        <begin position="265"/>
        <end position="285"/>
    </location>
</feature>
<evidence type="ECO:0000256" key="6">
    <source>
        <dbReference type="ARBA" id="ARBA00022989"/>
    </source>
</evidence>